<proteinExistence type="predicted"/>
<accession>A0ABV8IFY0</accession>
<name>A0ABV8IFY0_9ACTN</name>
<dbReference type="EMBL" id="JBHSBM010000060">
    <property type="protein sequence ID" value="MFC4062795.1"/>
    <property type="molecule type" value="Genomic_DNA"/>
</dbReference>
<comment type="caution">
    <text evidence="1">The sequence shown here is derived from an EMBL/GenBank/DDBJ whole genome shotgun (WGS) entry which is preliminary data.</text>
</comment>
<dbReference type="RefSeq" id="WP_377294231.1">
    <property type="nucleotide sequence ID" value="NZ_JBHSBM010000060.1"/>
</dbReference>
<keyword evidence="2" id="KW-1185">Reference proteome</keyword>
<protein>
    <submittedName>
        <fullName evidence="1">Uncharacterized protein</fullName>
    </submittedName>
</protein>
<dbReference type="Proteomes" id="UP001595850">
    <property type="component" value="Unassembled WGS sequence"/>
</dbReference>
<gene>
    <name evidence="1" type="ORF">ACFOWE_31275</name>
</gene>
<evidence type="ECO:0000313" key="1">
    <source>
        <dbReference type="EMBL" id="MFC4062795.1"/>
    </source>
</evidence>
<organism evidence="1 2">
    <name type="scientific">Planomonospora corallina</name>
    <dbReference type="NCBI Taxonomy" id="1806052"/>
    <lineage>
        <taxon>Bacteria</taxon>
        <taxon>Bacillati</taxon>
        <taxon>Actinomycetota</taxon>
        <taxon>Actinomycetes</taxon>
        <taxon>Streptosporangiales</taxon>
        <taxon>Streptosporangiaceae</taxon>
        <taxon>Planomonospora</taxon>
    </lineage>
</organism>
<reference evidence="2" key="1">
    <citation type="journal article" date="2019" name="Int. J. Syst. Evol. Microbiol.">
        <title>The Global Catalogue of Microorganisms (GCM) 10K type strain sequencing project: providing services to taxonomists for standard genome sequencing and annotation.</title>
        <authorList>
            <consortium name="The Broad Institute Genomics Platform"/>
            <consortium name="The Broad Institute Genome Sequencing Center for Infectious Disease"/>
            <person name="Wu L."/>
            <person name="Ma J."/>
        </authorList>
    </citation>
    <scope>NUCLEOTIDE SEQUENCE [LARGE SCALE GENOMIC DNA]</scope>
    <source>
        <strain evidence="2">TBRC 4489</strain>
    </source>
</reference>
<sequence>MIRITTSVDPAGDGTARVTVHAGQRQAGPAPCGVLTMGEAEAAELAARVRAGDIEVEITQAVAAHVLWHYGLPGGMEPGSFTKPFIAAIVAADRENTARLARVYPAHVLAVQLARDVEDGIHLLQALAGRLVAEGGAAR</sequence>
<evidence type="ECO:0000313" key="2">
    <source>
        <dbReference type="Proteomes" id="UP001595850"/>
    </source>
</evidence>